<proteinExistence type="predicted"/>
<protein>
    <submittedName>
        <fullName evidence="2">Uncharacterized protein</fullName>
    </submittedName>
</protein>
<organism evidence="2 3">
    <name type="scientific">Geosmithia morbida</name>
    <dbReference type="NCBI Taxonomy" id="1094350"/>
    <lineage>
        <taxon>Eukaryota</taxon>
        <taxon>Fungi</taxon>
        <taxon>Dikarya</taxon>
        <taxon>Ascomycota</taxon>
        <taxon>Pezizomycotina</taxon>
        <taxon>Sordariomycetes</taxon>
        <taxon>Hypocreomycetidae</taxon>
        <taxon>Hypocreales</taxon>
        <taxon>Bionectriaceae</taxon>
        <taxon>Geosmithia</taxon>
    </lineage>
</organism>
<feature type="region of interest" description="Disordered" evidence="1">
    <location>
        <begin position="128"/>
        <end position="156"/>
    </location>
</feature>
<comment type="caution">
    <text evidence="2">The sequence shown here is derived from an EMBL/GenBank/DDBJ whole genome shotgun (WGS) entry which is preliminary data.</text>
</comment>
<evidence type="ECO:0000313" key="2">
    <source>
        <dbReference type="EMBL" id="KAF4125705.1"/>
    </source>
</evidence>
<name>A0A9P5D7E3_9HYPO</name>
<dbReference type="OrthoDB" id="76567at2759"/>
<dbReference type="Proteomes" id="UP000749293">
    <property type="component" value="Unassembled WGS sequence"/>
</dbReference>
<reference evidence="2" key="1">
    <citation type="submission" date="2020-03" db="EMBL/GenBank/DDBJ databases">
        <title>Site-based positive gene gene selection in Geosmithia morbida across the United States reveals a broad range of putative effectors and factors for local host and environmental adapation.</title>
        <authorList>
            <person name="Onufrak A."/>
            <person name="Murdoch R.W."/>
            <person name="Gazis R."/>
            <person name="Huff M."/>
            <person name="Staton M."/>
            <person name="Klingeman W."/>
            <person name="Hadziabdic D."/>
        </authorList>
    </citation>
    <scope>NUCLEOTIDE SEQUENCE</scope>
    <source>
        <strain evidence="2">1262</strain>
    </source>
</reference>
<feature type="region of interest" description="Disordered" evidence="1">
    <location>
        <begin position="21"/>
        <end position="44"/>
    </location>
</feature>
<keyword evidence="3" id="KW-1185">Reference proteome</keyword>
<dbReference type="AlphaFoldDB" id="A0A9P5D7E3"/>
<gene>
    <name evidence="2" type="ORF">GMORB2_0949</name>
</gene>
<feature type="compositionally biased region" description="Polar residues" evidence="1">
    <location>
        <begin position="28"/>
        <end position="41"/>
    </location>
</feature>
<sequence length="315" mass="34420">MATEHDAIELSAESTWRLGDGARPILSTGPSTARSHSSSSLPPYRALSEEDDGLIGGGLPEPDVCFTSVQALIDTIDNLPRDSNGIVVGRVTPGSFDEIRRRRDADSRGWRLSYLADHYLAIMTTTFPANRNPGASQGEGDTGGRPSGPGDGDGDNMWPTIVFETGYSQTLESLRAKMGWWFSTSRNQVKIVVLTKAFPTDEATKRILFEQWRVESARPPRPGATTTRLFNATSGTALQPIRTQLINVVWALPGVLFSDATDAQKRSLDSYSVTRGPLSLSFTFLFLRPPDLPVAGDIIIPDRDLQLCARRVWVG</sequence>
<dbReference type="RefSeq" id="XP_035324357.1">
    <property type="nucleotide sequence ID" value="XM_035462933.1"/>
</dbReference>
<feature type="compositionally biased region" description="Gly residues" evidence="1">
    <location>
        <begin position="140"/>
        <end position="151"/>
    </location>
</feature>
<accession>A0A9P5D7E3</accession>
<dbReference type="EMBL" id="JAANYQ010000002">
    <property type="protein sequence ID" value="KAF4125705.1"/>
    <property type="molecule type" value="Genomic_DNA"/>
</dbReference>
<evidence type="ECO:0000256" key="1">
    <source>
        <dbReference type="SAM" id="MobiDB-lite"/>
    </source>
</evidence>
<dbReference type="GeneID" id="55967179"/>
<evidence type="ECO:0000313" key="3">
    <source>
        <dbReference type="Proteomes" id="UP000749293"/>
    </source>
</evidence>